<name>A0A2S7K7N8_9PROT</name>
<evidence type="ECO:0000256" key="2">
    <source>
        <dbReference type="ARBA" id="ARBA00022679"/>
    </source>
</evidence>
<dbReference type="OrthoDB" id="9803017at2"/>
<dbReference type="SUPFAM" id="SSF53335">
    <property type="entry name" value="S-adenosyl-L-methionine-dependent methyltransferases"/>
    <property type="match status" value="1"/>
</dbReference>
<dbReference type="Pfam" id="PF03602">
    <property type="entry name" value="Cons_hypoth95"/>
    <property type="match status" value="1"/>
</dbReference>
<dbReference type="InterPro" id="IPR029063">
    <property type="entry name" value="SAM-dependent_MTases_sf"/>
</dbReference>
<dbReference type="PROSITE" id="PS00092">
    <property type="entry name" value="N6_MTASE"/>
    <property type="match status" value="1"/>
</dbReference>
<dbReference type="EMBL" id="PJCH01000005">
    <property type="protein sequence ID" value="PQA88506.1"/>
    <property type="molecule type" value="Genomic_DNA"/>
</dbReference>
<dbReference type="PANTHER" id="PTHR43542:SF1">
    <property type="entry name" value="METHYLTRANSFERASE"/>
    <property type="match status" value="1"/>
</dbReference>
<accession>A0A2S7K7N8</accession>
<keyword evidence="2 3" id="KW-0808">Transferase</keyword>
<sequence length="187" mass="19822">MRIIGGKFSGRRLAAPKGQTSRPTADRTREALFNILSSREDVDFDGARIIDLFAGSGALGFEAMSRGGAWCLFVETDAGARGAIRDNAESLSLFGVTRIHRRSAADLGPKPAGVGPPFTLAFLDPPYGKGLAEPALKALHEGGWLAPGAVAVVEQGKDEVPAQMQGFIEDDRRQYGAAQIGVYRHAG</sequence>
<dbReference type="CDD" id="cd02440">
    <property type="entry name" value="AdoMet_MTases"/>
    <property type="match status" value="1"/>
</dbReference>
<protein>
    <submittedName>
        <fullName evidence="3">16S rRNA (Guanine(966)-N(2))-methyltransferase RsmD</fullName>
    </submittedName>
</protein>
<evidence type="ECO:0000256" key="1">
    <source>
        <dbReference type="ARBA" id="ARBA00022603"/>
    </source>
</evidence>
<comment type="caution">
    <text evidence="3">The sequence shown here is derived from an EMBL/GenBank/DDBJ whole genome shotgun (WGS) entry which is preliminary data.</text>
</comment>
<keyword evidence="4" id="KW-1185">Reference proteome</keyword>
<dbReference type="PANTHER" id="PTHR43542">
    <property type="entry name" value="METHYLTRANSFERASE"/>
    <property type="match status" value="1"/>
</dbReference>
<organism evidence="3 4">
    <name type="scientific">Hyphococcus luteus</name>
    <dbReference type="NCBI Taxonomy" id="2058213"/>
    <lineage>
        <taxon>Bacteria</taxon>
        <taxon>Pseudomonadati</taxon>
        <taxon>Pseudomonadota</taxon>
        <taxon>Alphaproteobacteria</taxon>
        <taxon>Parvularculales</taxon>
        <taxon>Parvularculaceae</taxon>
        <taxon>Hyphococcus</taxon>
    </lineage>
</organism>
<gene>
    <name evidence="3" type="primary">rsmD</name>
    <name evidence="3" type="ORF">CW354_09475</name>
</gene>
<evidence type="ECO:0000313" key="3">
    <source>
        <dbReference type="EMBL" id="PQA88506.1"/>
    </source>
</evidence>
<dbReference type="GO" id="GO:0003676">
    <property type="term" value="F:nucleic acid binding"/>
    <property type="evidence" value="ECO:0007669"/>
    <property type="project" value="InterPro"/>
</dbReference>
<keyword evidence="1 3" id="KW-0489">Methyltransferase</keyword>
<dbReference type="Gene3D" id="3.40.50.150">
    <property type="entry name" value="Vaccinia Virus protein VP39"/>
    <property type="match status" value="1"/>
</dbReference>
<dbReference type="Proteomes" id="UP000239504">
    <property type="component" value="Unassembled WGS sequence"/>
</dbReference>
<reference evidence="3 4" key="1">
    <citation type="submission" date="2017-12" db="EMBL/GenBank/DDBJ databases">
        <authorList>
            <person name="Hurst M.R.H."/>
        </authorList>
    </citation>
    <scope>NUCLEOTIDE SEQUENCE [LARGE SCALE GENOMIC DNA]</scope>
    <source>
        <strain evidence="3 4">SY-3-19</strain>
    </source>
</reference>
<dbReference type="GO" id="GO:0031167">
    <property type="term" value="P:rRNA methylation"/>
    <property type="evidence" value="ECO:0007669"/>
    <property type="project" value="InterPro"/>
</dbReference>
<dbReference type="AlphaFoldDB" id="A0A2S7K7N8"/>
<dbReference type="GO" id="GO:0008168">
    <property type="term" value="F:methyltransferase activity"/>
    <property type="evidence" value="ECO:0007669"/>
    <property type="project" value="UniProtKB-KW"/>
</dbReference>
<evidence type="ECO:0000313" key="4">
    <source>
        <dbReference type="Proteomes" id="UP000239504"/>
    </source>
</evidence>
<dbReference type="NCBIfam" id="TIGR00095">
    <property type="entry name" value="16S rRNA (guanine(966)-N(2))-methyltransferase RsmD"/>
    <property type="match status" value="1"/>
</dbReference>
<dbReference type="RefSeq" id="WP_104829750.1">
    <property type="nucleotide sequence ID" value="NZ_PJCH01000005.1"/>
</dbReference>
<proteinExistence type="predicted"/>
<dbReference type="InterPro" id="IPR004398">
    <property type="entry name" value="RNA_MeTrfase_RsmD"/>
</dbReference>
<dbReference type="PIRSF" id="PIRSF004553">
    <property type="entry name" value="CHP00095"/>
    <property type="match status" value="1"/>
</dbReference>
<dbReference type="InterPro" id="IPR002052">
    <property type="entry name" value="DNA_methylase_N6_adenine_CS"/>
</dbReference>